<dbReference type="AlphaFoldDB" id="Q892G5"/>
<evidence type="ECO:0000259" key="5">
    <source>
        <dbReference type="SMART" id="SM00507"/>
    </source>
</evidence>
<dbReference type="PANTHER" id="PTHR41286">
    <property type="entry name" value="HNH NUCLEASE YAJD-RELATED"/>
    <property type="match status" value="1"/>
</dbReference>
<keyword evidence="1" id="KW-0540">Nuclease</keyword>
<sequence>MLYKLCRCGKVLDYTQKYCNDCSKKFEEQNRERYRHYKKNRKDKKEQRFYVSKEWTIIRDTVKQRDRGLCKLCLSKCNITYMDTVHHIEELKDCWDKRLDPGNLISLCESCHQKVHEEYKNNKLDIQKELEKLIERGVSRKF</sequence>
<dbReference type="OrthoDB" id="9811997at2"/>
<keyword evidence="2" id="KW-0378">Hydrolase</keyword>
<feature type="domain" description="HNH nuclease" evidence="5">
    <location>
        <begin position="57"/>
        <end position="113"/>
    </location>
</feature>
<evidence type="ECO:0000256" key="4">
    <source>
        <dbReference type="ARBA" id="ARBA00040194"/>
    </source>
</evidence>
<dbReference type="Proteomes" id="UP000001412">
    <property type="component" value="Chromosome"/>
</dbReference>
<comment type="similarity">
    <text evidence="3">Belongs to the HNH nuclease family.</text>
</comment>
<evidence type="ECO:0000256" key="3">
    <source>
        <dbReference type="ARBA" id="ARBA00038412"/>
    </source>
</evidence>
<proteinExistence type="inferred from homology"/>
<dbReference type="CDD" id="cd00085">
    <property type="entry name" value="HNHc"/>
    <property type="match status" value="1"/>
</dbReference>
<protein>
    <recommendedName>
        <fullName evidence="4">Putative HNH nuclease YajD</fullName>
    </recommendedName>
</protein>
<dbReference type="HOGENOM" id="CLU_108879_1_0_9"/>
<dbReference type="GO" id="GO:0016787">
    <property type="term" value="F:hydrolase activity"/>
    <property type="evidence" value="ECO:0007669"/>
    <property type="project" value="UniProtKB-KW"/>
</dbReference>
<dbReference type="KEGG" id="ctc:CTC_02134"/>
<evidence type="ECO:0000256" key="2">
    <source>
        <dbReference type="ARBA" id="ARBA00022801"/>
    </source>
</evidence>
<dbReference type="GeneID" id="24253050"/>
<dbReference type="GO" id="GO:0008270">
    <property type="term" value="F:zinc ion binding"/>
    <property type="evidence" value="ECO:0007669"/>
    <property type="project" value="InterPro"/>
</dbReference>
<dbReference type="Gene3D" id="1.10.30.50">
    <property type="match status" value="1"/>
</dbReference>
<dbReference type="STRING" id="212717.CTC_02134"/>
<keyword evidence="7" id="KW-1185">Reference proteome</keyword>
<dbReference type="RefSeq" id="WP_011100288.1">
    <property type="nucleotide sequence ID" value="NC_004557.1"/>
</dbReference>
<evidence type="ECO:0000313" key="7">
    <source>
        <dbReference type="Proteomes" id="UP000001412"/>
    </source>
</evidence>
<accession>Q892G5</accession>
<dbReference type="SMART" id="SM00507">
    <property type="entry name" value="HNHc"/>
    <property type="match status" value="1"/>
</dbReference>
<evidence type="ECO:0000256" key="1">
    <source>
        <dbReference type="ARBA" id="ARBA00022722"/>
    </source>
</evidence>
<dbReference type="EMBL" id="AE015927">
    <property type="protein sequence ID" value="AAO36630.1"/>
    <property type="molecule type" value="Genomic_DNA"/>
</dbReference>
<dbReference type="Pfam" id="PF01844">
    <property type="entry name" value="HNH"/>
    <property type="match status" value="1"/>
</dbReference>
<dbReference type="InterPro" id="IPR003615">
    <property type="entry name" value="HNH_nuc"/>
</dbReference>
<gene>
    <name evidence="6" type="ordered locus">CTC_02134</name>
</gene>
<dbReference type="PANTHER" id="PTHR41286:SF1">
    <property type="entry name" value="HNH NUCLEASE YAJD-RELATED"/>
    <property type="match status" value="1"/>
</dbReference>
<dbReference type="InterPro" id="IPR002711">
    <property type="entry name" value="HNH"/>
</dbReference>
<evidence type="ECO:0000313" key="6">
    <source>
        <dbReference type="EMBL" id="AAO36630.1"/>
    </source>
</evidence>
<dbReference type="GO" id="GO:0003676">
    <property type="term" value="F:nucleic acid binding"/>
    <property type="evidence" value="ECO:0007669"/>
    <property type="project" value="InterPro"/>
</dbReference>
<dbReference type="GO" id="GO:0005829">
    <property type="term" value="C:cytosol"/>
    <property type="evidence" value="ECO:0007669"/>
    <property type="project" value="TreeGrafter"/>
</dbReference>
<dbReference type="GO" id="GO:0004519">
    <property type="term" value="F:endonuclease activity"/>
    <property type="evidence" value="ECO:0007669"/>
    <property type="project" value="InterPro"/>
</dbReference>
<reference evidence="6 7" key="1">
    <citation type="journal article" date="2003" name="Proc. Natl. Acad. Sci. U.S.A.">
        <title>The genome sequence of Clostridium tetani, the causative agent of tetanus disease.</title>
        <authorList>
            <person name="Brueggemann H."/>
            <person name="Baumer S."/>
            <person name="Fricke W.F."/>
            <person name="Wiezer A."/>
            <person name="Liesegang H."/>
            <person name="Decker I."/>
            <person name="Herzberg C."/>
            <person name="Martinez-Arias R."/>
            <person name="Merkl R."/>
            <person name="Henne A."/>
            <person name="Gottschalk G."/>
        </authorList>
    </citation>
    <scope>NUCLEOTIDE SEQUENCE [LARGE SCALE GENOMIC DNA]</scope>
    <source>
        <strain evidence="7">Massachusetts / E88</strain>
    </source>
</reference>
<name>Q892G5_CLOTE</name>
<organism evidence="6 7">
    <name type="scientific">Clostridium tetani (strain Massachusetts / E88)</name>
    <dbReference type="NCBI Taxonomy" id="212717"/>
    <lineage>
        <taxon>Bacteria</taxon>
        <taxon>Bacillati</taxon>
        <taxon>Bacillota</taxon>
        <taxon>Clostridia</taxon>
        <taxon>Eubacteriales</taxon>
        <taxon>Clostridiaceae</taxon>
        <taxon>Clostridium</taxon>
    </lineage>
</organism>